<sequence length="118" mass="13695">MPGRSRHPCDDEQLAQVKEIVQGDDPEETYSGGWAFPPRQYNYVNWVFFGAHMRAQSLDWFLERLRSVARIPASDDDNDLVTGLFLVSHEVDGMSEWQVRDGTVRIRAASQEYRYLDE</sequence>
<dbReference type="EMBL" id="CP032427">
    <property type="protein sequence ID" value="AYC36483.1"/>
    <property type="molecule type" value="Genomic_DNA"/>
</dbReference>
<organism evidence="1 2">
    <name type="scientific">Streptomyces griseorubiginosus</name>
    <dbReference type="NCBI Taxonomy" id="67304"/>
    <lineage>
        <taxon>Bacteria</taxon>
        <taxon>Bacillati</taxon>
        <taxon>Actinomycetota</taxon>
        <taxon>Actinomycetes</taxon>
        <taxon>Kitasatosporales</taxon>
        <taxon>Streptomycetaceae</taxon>
        <taxon>Streptomyces</taxon>
    </lineage>
</organism>
<dbReference type="KEGG" id="sge:DWG14_00693"/>
<reference evidence="1 2" key="1">
    <citation type="submission" date="2018-09" db="EMBL/GenBank/DDBJ databases">
        <title>Production of Trimethoprim by Streptomyces sp. 3E-1.</title>
        <authorList>
            <person name="Kang H.J."/>
            <person name="Kim S.B."/>
        </authorList>
    </citation>
    <scope>NUCLEOTIDE SEQUENCE [LARGE SCALE GENOMIC DNA]</scope>
    <source>
        <strain evidence="1 2">3E-1</strain>
    </source>
</reference>
<dbReference type="GeneID" id="91279672"/>
<dbReference type="Proteomes" id="UP000265765">
    <property type="component" value="Chromosome"/>
</dbReference>
<name>A0AAI8PJR2_9ACTN</name>
<gene>
    <name evidence="1" type="ORF">DWG14_00693</name>
</gene>
<dbReference type="RefSeq" id="WP_120049895.1">
    <property type="nucleotide sequence ID" value="NZ_CP032427.1"/>
</dbReference>
<protein>
    <submittedName>
        <fullName evidence="1">Uncharacterized protein</fullName>
    </submittedName>
</protein>
<evidence type="ECO:0000313" key="2">
    <source>
        <dbReference type="Proteomes" id="UP000265765"/>
    </source>
</evidence>
<evidence type="ECO:0000313" key="1">
    <source>
        <dbReference type="EMBL" id="AYC36483.1"/>
    </source>
</evidence>
<dbReference type="AlphaFoldDB" id="A0AAI8PJR2"/>
<accession>A0AAI8PJR2</accession>
<proteinExistence type="predicted"/>